<keyword evidence="4" id="KW-1185">Reference proteome</keyword>
<dbReference type="EMBL" id="JAMSKV010000007">
    <property type="protein sequence ID" value="MCQ8278616.1"/>
    <property type="molecule type" value="Genomic_DNA"/>
</dbReference>
<evidence type="ECO:0000256" key="1">
    <source>
        <dbReference type="SAM" id="MobiDB-lite"/>
    </source>
</evidence>
<dbReference type="RefSeq" id="WP_422864098.1">
    <property type="nucleotide sequence ID" value="NZ_JAMSKV010000007.1"/>
</dbReference>
<dbReference type="InterPro" id="IPR001206">
    <property type="entry name" value="Diacylglycerol_kinase_cat_dom"/>
</dbReference>
<sequence length="332" mass="35214">MASGEHPQEPPEPLEPPVSPRRPGARRIGIVGNPRSHSYGALGQDEALIRLAEPETRGALRQTLRDFATNGVDLLVVQGGDGTLRDVLSALPEAYGDSPPDIAILATGNTNLAARVFGRVQPGPRGLASLAAAAQCGTLRRATCHTLRVEWPGEPDRLPLRGLFFGAGLYTDGKAMADARIHASGVHNGLAVALAVLSTVLRAVLGRRGGTERVFAPDDGPIKSGRGFVILATTLDRLMLGFWPFGRHEGRGRSTIRWLDIDAPVRGLLRTLLGMALGRDAGSGREGERRTGLSRRITLRLQGRFVLDGEFFDPGAEGVVLSDGGAVTIVSV</sequence>
<accession>A0ABT1W6W7</accession>
<dbReference type="InterPro" id="IPR017438">
    <property type="entry name" value="ATP-NAD_kinase_N"/>
</dbReference>
<keyword evidence="3" id="KW-0808">Transferase</keyword>
<dbReference type="Pfam" id="PF00781">
    <property type="entry name" value="DAGK_cat"/>
    <property type="match status" value="1"/>
</dbReference>
<feature type="domain" description="DAGKc" evidence="2">
    <location>
        <begin position="58"/>
        <end position="153"/>
    </location>
</feature>
<organism evidence="3 4">
    <name type="scientific">Endosaccharibacter trunci</name>
    <dbReference type="NCBI Taxonomy" id="2812733"/>
    <lineage>
        <taxon>Bacteria</taxon>
        <taxon>Pseudomonadati</taxon>
        <taxon>Pseudomonadota</taxon>
        <taxon>Alphaproteobacteria</taxon>
        <taxon>Acetobacterales</taxon>
        <taxon>Acetobacteraceae</taxon>
        <taxon>Endosaccharibacter</taxon>
    </lineage>
</organism>
<comment type="caution">
    <text evidence="3">The sequence shown here is derived from an EMBL/GenBank/DDBJ whole genome shotgun (WGS) entry which is preliminary data.</text>
</comment>
<evidence type="ECO:0000313" key="3">
    <source>
        <dbReference type="EMBL" id="MCQ8278616.1"/>
    </source>
</evidence>
<reference evidence="3 4" key="1">
    <citation type="submission" date="2022-06" db="EMBL/GenBank/DDBJ databases">
        <title>Endosaccharibacter gen. nov., sp. nov., endophytic bacteria isolated from sugarcane.</title>
        <authorList>
            <person name="Pitiwittayakul N."/>
            <person name="Yukphan P."/>
            <person name="Charoenyingcharoen P."/>
            <person name="Tanasupawat S."/>
        </authorList>
    </citation>
    <scope>NUCLEOTIDE SEQUENCE [LARGE SCALE GENOMIC DNA]</scope>
    <source>
        <strain evidence="3 4">KSS8</strain>
    </source>
</reference>
<feature type="compositionally biased region" description="Pro residues" evidence="1">
    <location>
        <begin position="10"/>
        <end position="20"/>
    </location>
</feature>
<name>A0ABT1W6W7_9PROT</name>
<dbReference type="GO" id="GO:0016301">
    <property type="term" value="F:kinase activity"/>
    <property type="evidence" value="ECO:0007669"/>
    <property type="project" value="UniProtKB-KW"/>
</dbReference>
<dbReference type="Proteomes" id="UP001524587">
    <property type="component" value="Unassembled WGS sequence"/>
</dbReference>
<gene>
    <name evidence="3" type="ORF">NFI95_09145</name>
</gene>
<proteinExistence type="predicted"/>
<evidence type="ECO:0000259" key="2">
    <source>
        <dbReference type="PROSITE" id="PS50146"/>
    </source>
</evidence>
<dbReference type="PROSITE" id="PS50146">
    <property type="entry name" value="DAGK"/>
    <property type="match status" value="1"/>
</dbReference>
<dbReference type="SUPFAM" id="SSF111331">
    <property type="entry name" value="NAD kinase/diacylglycerol kinase-like"/>
    <property type="match status" value="1"/>
</dbReference>
<protein>
    <submittedName>
        <fullName evidence="3">Acylglycerol kinase family protein</fullName>
    </submittedName>
</protein>
<keyword evidence="3" id="KW-0418">Kinase</keyword>
<dbReference type="Gene3D" id="3.40.50.10330">
    <property type="entry name" value="Probable inorganic polyphosphate/atp-NAD kinase, domain 1"/>
    <property type="match status" value="1"/>
</dbReference>
<evidence type="ECO:0000313" key="4">
    <source>
        <dbReference type="Proteomes" id="UP001524587"/>
    </source>
</evidence>
<dbReference type="InterPro" id="IPR016064">
    <property type="entry name" value="NAD/diacylglycerol_kinase_sf"/>
</dbReference>
<feature type="region of interest" description="Disordered" evidence="1">
    <location>
        <begin position="1"/>
        <end position="36"/>
    </location>
</feature>